<dbReference type="GO" id="GO:0008270">
    <property type="term" value="F:zinc ion binding"/>
    <property type="evidence" value="ECO:0007669"/>
    <property type="project" value="TreeGrafter"/>
</dbReference>
<keyword evidence="4" id="KW-0547">Nucleotide-binding</keyword>
<dbReference type="CDD" id="cd05390">
    <property type="entry name" value="HypB"/>
    <property type="match status" value="1"/>
</dbReference>
<name>A0A174YXR3_9FIRM</name>
<keyword evidence="6" id="KW-0862">Zinc</keyword>
<proteinExistence type="inferred from homology"/>
<dbReference type="PANTHER" id="PTHR30134:SF2">
    <property type="entry name" value="HYDROGENASE MATURATION FACTOR HYPB"/>
    <property type="match status" value="1"/>
</dbReference>
<evidence type="ECO:0000256" key="1">
    <source>
        <dbReference type="ARBA" id="ARBA00006211"/>
    </source>
</evidence>
<gene>
    <name evidence="9" type="primary">hypB_1</name>
    <name evidence="9" type="ORF">ERS852490_01218</name>
</gene>
<evidence type="ECO:0000256" key="2">
    <source>
        <dbReference type="ARBA" id="ARBA00022596"/>
    </source>
</evidence>
<evidence type="ECO:0000313" key="10">
    <source>
        <dbReference type="Proteomes" id="UP000095621"/>
    </source>
</evidence>
<dbReference type="EMBL" id="CZBU01000002">
    <property type="protein sequence ID" value="CUQ76726.1"/>
    <property type="molecule type" value="Genomic_DNA"/>
</dbReference>
<dbReference type="InterPro" id="IPR027417">
    <property type="entry name" value="P-loop_NTPase"/>
</dbReference>
<dbReference type="PANTHER" id="PTHR30134">
    <property type="entry name" value="HYDROGENASE PROTEIN ASSEMBLY PROTEIN, NICKEL CHAPERONE"/>
    <property type="match status" value="1"/>
</dbReference>
<evidence type="ECO:0000256" key="5">
    <source>
        <dbReference type="ARBA" id="ARBA00022801"/>
    </source>
</evidence>
<accession>A0A174YXR3</accession>
<dbReference type="RefSeq" id="WP_055215324.1">
    <property type="nucleotide sequence ID" value="NZ_CZBU01000002.1"/>
</dbReference>
<evidence type="ECO:0000313" key="9">
    <source>
        <dbReference type="EMBL" id="CUQ76726.1"/>
    </source>
</evidence>
<dbReference type="PIRSF" id="PIRSF005624">
    <property type="entry name" value="Ni-bind_GTPase"/>
    <property type="match status" value="1"/>
</dbReference>
<keyword evidence="2" id="KW-0533">Nickel</keyword>
<sequence>MGNVRVIDVHQSVYAVNDEIAAKTRARLKEEKTFMVNLMSSPGAGKTTTLIRTANMLGDRYRIGVMEADIDSSVDAEKMAAAGVTSIQVHTGGECAMDAHMTMQALDEFDTEGLDLLVMENVGNLVCPAETDTGASRNVVILSYPEGDDKPLKYPLMFEVCHVVLINKTDTKEYFDFDDKAVVERIHERNPLAKVFFVSAKTGEGFEEWISWLDNNIKEWIGGTV</sequence>
<dbReference type="Pfam" id="PF02492">
    <property type="entry name" value="cobW"/>
    <property type="match status" value="1"/>
</dbReference>
<dbReference type="InterPro" id="IPR003495">
    <property type="entry name" value="CobW/HypB/UreG_nucleotide-bd"/>
</dbReference>
<evidence type="ECO:0000259" key="8">
    <source>
        <dbReference type="Pfam" id="PF02492"/>
    </source>
</evidence>
<protein>
    <submittedName>
        <fullName evidence="9">Hydrogenase isoenzymes nickel incorporation protein hypB</fullName>
    </submittedName>
</protein>
<dbReference type="GO" id="GO:0051604">
    <property type="term" value="P:protein maturation"/>
    <property type="evidence" value="ECO:0007669"/>
    <property type="project" value="InterPro"/>
</dbReference>
<evidence type="ECO:0000256" key="7">
    <source>
        <dbReference type="ARBA" id="ARBA00023134"/>
    </source>
</evidence>
<dbReference type="SUPFAM" id="SSF52540">
    <property type="entry name" value="P-loop containing nucleoside triphosphate hydrolases"/>
    <property type="match status" value="1"/>
</dbReference>
<dbReference type="GO" id="GO:0016151">
    <property type="term" value="F:nickel cation binding"/>
    <property type="evidence" value="ECO:0007669"/>
    <property type="project" value="InterPro"/>
</dbReference>
<keyword evidence="5" id="KW-0378">Hydrolase</keyword>
<dbReference type="InterPro" id="IPR004392">
    <property type="entry name" value="Hyd_mat_HypB"/>
</dbReference>
<dbReference type="NCBIfam" id="TIGR00073">
    <property type="entry name" value="hypB"/>
    <property type="match status" value="1"/>
</dbReference>
<keyword evidence="7" id="KW-0342">GTP-binding</keyword>
<keyword evidence="3" id="KW-0479">Metal-binding</keyword>
<dbReference type="Gene3D" id="3.40.50.300">
    <property type="entry name" value="P-loop containing nucleotide triphosphate hydrolases"/>
    <property type="match status" value="1"/>
</dbReference>
<dbReference type="GO" id="GO:0003924">
    <property type="term" value="F:GTPase activity"/>
    <property type="evidence" value="ECO:0007669"/>
    <property type="project" value="InterPro"/>
</dbReference>
<comment type="similarity">
    <text evidence="1">Belongs to the SIMIBI class G3E GTPase family. HypB/HupM subfamily.</text>
</comment>
<evidence type="ECO:0000256" key="3">
    <source>
        <dbReference type="ARBA" id="ARBA00022723"/>
    </source>
</evidence>
<feature type="domain" description="CobW/HypB/UreG nucleotide-binding" evidence="8">
    <location>
        <begin position="36"/>
        <end position="196"/>
    </location>
</feature>
<dbReference type="OrthoDB" id="9802035at2"/>
<evidence type="ECO:0000256" key="4">
    <source>
        <dbReference type="ARBA" id="ARBA00022741"/>
    </source>
</evidence>
<organism evidence="9 10">
    <name type="scientific">Lachnospira eligens</name>
    <dbReference type="NCBI Taxonomy" id="39485"/>
    <lineage>
        <taxon>Bacteria</taxon>
        <taxon>Bacillati</taxon>
        <taxon>Bacillota</taxon>
        <taxon>Clostridia</taxon>
        <taxon>Lachnospirales</taxon>
        <taxon>Lachnospiraceae</taxon>
        <taxon>Lachnospira</taxon>
    </lineage>
</organism>
<reference evidence="9 10" key="1">
    <citation type="submission" date="2015-09" db="EMBL/GenBank/DDBJ databases">
        <authorList>
            <consortium name="Pathogen Informatics"/>
        </authorList>
    </citation>
    <scope>NUCLEOTIDE SEQUENCE [LARGE SCALE GENOMIC DNA]</scope>
    <source>
        <strain evidence="9 10">2789STDY5834875</strain>
    </source>
</reference>
<dbReference type="GO" id="GO:0005525">
    <property type="term" value="F:GTP binding"/>
    <property type="evidence" value="ECO:0007669"/>
    <property type="project" value="UniProtKB-KW"/>
</dbReference>
<dbReference type="AlphaFoldDB" id="A0A174YXR3"/>
<evidence type="ECO:0000256" key="6">
    <source>
        <dbReference type="ARBA" id="ARBA00022833"/>
    </source>
</evidence>
<dbReference type="Proteomes" id="UP000095621">
    <property type="component" value="Unassembled WGS sequence"/>
</dbReference>